<dbReference type="AlphaFoldDB" id="A0A1U7PWT8"/>
<feature type="signal peptide" evidence="1">
    <location>
        <begin position="1"/>
        <end position="21"/>
    </location>
</feature>
<keyword evidence="4" id="KW-1185">Reference proteome</keyword>
<feature type="chain" id="PRO_5012211383" evidence="1">
    <location>
        <begin position="22"/>
        <end position="125"/>
    </location>
</feature>
<feature type="domain" description="PEGA" evidence="2">
    <location>
        <begin position="31"/>
        <end position="84"/>
    </location>
</feature>
<name>A0A1U7PWT8_9FLAO</name>
<evidence type="ECO:0000256" key="1">
    <source>
        <dbReference type="SAM" id="SignalP"/>
    </source>
</evidence>
<dbReference type="Pfam" id="PF08308">
    <property type="entry name" value="PEGA"/>
    <property type="match status" value="1"/>
</dbReference>
<organism evidence="3 4">
    <name type="scientific">Epilithonimonas bovis DSM 19482</name>
    <dbReference type="NCBI Taxonomy" id="1121284"/>
    <lineage>
        <taxon>Bacteria</taxon>
        <taxon>Pseudomonadati</taxon>
        <taxon>Bacteroidota</taxon>
        <taxon>Flavobacteriia</taxon>
        <taxon>Flavobacteriales</taxon>
        <taxon>Weeksellaceae</taxon>
        <taxon>Chryseobacterium group</taxon>
        <taxon>Epilithonimonas</taxon>
    </lineage>
</organism>
<gene>
    <name evidence="3" type="ORF">SAMN05660493_02076</name>
</gene>
<protein>
    <submittedName>
        <fullName evidence="3">PEGA domain-containing protein</fullName>
    </submittedName>
</protein>
<reference evidence="4" key="1">
    <citation type="submission" date="2016-10" db="EMBL/GenBank/DDBJ databases">
        <authorList>
            <person name="Varghese N."/>
            <person name="Submissions S."/>
        </authorList>
    </citation>
    <scope>NUCLEOTIDE SEQUENCE [LARGE SCALE GENOMIC DNA]</scope>
    <source>
        <strain evidence="4">DSM 19482</strain>
    </source>
</reference>
<dbReference type="Proteomes" id="UP000187261">
    <property type="component" value="Unassembled WGS sequence"/>
</dbReference>
<dbReference type="OrthoDB" id="1524740at2"/>
<evidence type="ECO:0000259" key="2">
    <source>
        <dbReference type="Pfam" id="PF08308"/>
    </source>
</evidence>
<dbReference type="STRING" id="1121284.SAMN05660493_02076"/>
<proteinExistence type="predicted"/>
<dbReference type="EMBL" id="FTPU01000021">
    <property type="protein sequence ID" value="SIT97359.1"/>
    <property type="molecule type" value="Genomic_DNA"/>
</dbReference>
<accession>A0A1U7PWT8</accession>
<sequence>MKKIFTVACALSVILSTTSCATIFTGSKDSITFNTKPEGAKVIFQGVEKCVTPCTTEFQRTLGKRTVEIKKDGFESKEVKLEKNFNAVTLVNLIFGGIIGFGIDLGTGAFLKYDPKTYTVELKQN</sequence>
<dbReference type="InterPro" id="IPR013229">
    <property type="entry name" value="PEGA"/>
</dbReference>
<evidence type="ECO:0000313" key="4">
    <source>
        <dbReference type="Proteomes" id="UP000187261"/>
    </source>
</evidence>
<evidence type="ECO:0000313" key="3">
    <source>
        <dbReference type="EMBL" id="SIT97359.1"/>
    </source>
</evidence>
<keyword evidence="1" id="KW-0732">Signal</keyword>
<dbReference type="RefSeq" id="WP_076783524.1">
    <property type="nucleotide sequence ID" value="NZ_FTPU01000021.1"/>
</dbReference>
<dbReference type="PROSITE" id="PS51257">
    <property type="entry name" value="PROKAR_LIPOPROTEIN"/>
    <property type="match status" value="1"/>
</dbReference>